<comment type="caution">
    <text evidence="2">The sequence shown here is derived from an EMBL/GenBank/DDBJ whole genome shotgun (WGS) entry which is preliminary data.</text>
</comment>
<feature type="region of interest" description="Disordered" evidence="1">
    <location>
        <begin position="71"/>
        <end position="90"/>
    </location>
</feature>
<name>A0AAV7DYU8_ARIFI</name>
<dbReference type="Proteomes" id="UP000825729">
    <property type="component" value="Unassembled WGS sequence"/>
</dbReference>
<evidence type="ECO:0000313" key="2">
    <source>
        <dbReference type="EMBL" id="KAG9441770.1"/>
    </source>
</evidence>
<accession>A0AAV7DYU8</accession>
<protein>
    <submittedName>
        <fullName evidence="2">Uncharacterized protein</fullName>
    </submittedName>
</protein>
<dbReference type="AlphaFoldDB" id="A0AAV7DYU8"/>
<gene>
    <name evidence="2" type="ORF">H6P81_017624</name>
</gene>
<evidence type="ECO:0000313" key="3">
    <source>
        <dbReference type="Proteomes" id="UP000825729"/>
    </source>
</evidence>
<reference evidence="2 3" key="1">
    <citation type="submission" date="2021-07" db="EMBL/GenBank/DDBJ databases">
        <title>The Aristolochia fimbriata genome: insights into angiosperm evolution, floral development and chemical biosynthesis.</title>
        <authorList>
            <person name="Jiao Y."/>
        </authorList>
    </citation>
    <scope>NUCLEOTIDE SEQUENCE [LARGE SCALE GENOMIC DNA]</scope>
    <source>
        <strain evidence="2">IBCAS-2021</strain>
        <tissue evidence="2">Leaf</tissue>
    </source>
</reference>
<proteinExistence type="predicted"/>
<organism evidence="2 3">
    <name type="scientific">Aristolochia fimbriata</name>
    <name type="common">White veined hardy Dutchman's pipe vine</name>
    <dbReference type="NCBI Taxonomy" id="158543"/>
    <lineage>
        <taxon>Eukaryota</taxon>
        <taxon>Viridiplantae</taxon>
        <taxon>Streptophyta</taxon>
        <taxon>Embryophyta</taxon>
        <taxon>Tracheophyta</taxon>
        <taxon>Spermatophyta</taxon>
        <taxon>Magnoliopsida</taxon>
        <taxon>Magnoliidae</taxon>
        <taxon>Piperales</taxon>
        <taxon>Aristolochiaceae</taxon>
        <taxon>Aristolochia</taxon>
    </lineage>
</organism>
<keyword evidence="3" id="KW-1185">Reference proteome</keyword>
<dbReference type="EMBL" id="JAINDJ010000007">
    <property type="protein sequence ID" value="KAG9441770.1"/>
    <property type="molecule type" value="Genomic_DNA"/>
</dbReference>
<sequence length="90" mass="10292">MRIPHRRMRMRQSGSITEINGSCTIRDEGRSKFYKKGKGFALSGKIFKSDEEEQFNGSTDLLETRKRQKGVLGSEFPERNHVLGSDSIKN</sequence>
<evidence type="ECO:0000256" key="1">
    <source>
        <dbReference type="SAM" id="MobiDB-lite"/>
    </source>
</evidence>